<feature type="transmembrane region" description="Helical" evidence="6">
    <location>
        <begin position="234"/>
        <end position="255"/>
    </location>
</feature>
<keyword evidence="2 6" id="KW-0812">Transmembrane</keyword>
<feature type="transmembrane region" description="Helical" evidence="6">
    <location>
        <begin position="275"/>
        <end position="299"/>
    </location>
</feature>
<evidence type="ECO:0000313" key="7">
    <source>
        <dbReference type="EMBL" id="SFS57894.1"/>
    </source>
</evidence>
<sequence>MFRDHGVAKLCRDGTLAAAIGSFPMNQHTDLTRPPFSSSETIHRPAEERSVDSASRLSARLIYEVVRRDGEEELNRPAVSLIWSGLAAGILISLSVIAQAVLKAYLPEAGWAVLVESLGYSLGFIVVIYGRMQLFTENTITTVMPVVAQRSATCLRKMLRLWAIVLAANVVGAIVASGFLLLPGVLPPELTESLLAVARHAVEGTAGGNFVRAMPAGVLIAALVWIMPGARGESLLIVLAMTWLLAAAGFAHVIAGSVEAGLLVWHGDMPVHHALFGFFLPVLAGNVVGGTAIFTLVTWGQVKNEVAQADEDQLDDGRRNARKT</sequence>
<dbReference type="Gene3D" id="1.20.1080.10">
    <property type="entry name" value="Glycerol uptake facilitator protein"/>
    <property type="match status" value="1"/>
</dbReference>
<evidence type="ECO:0000256" key="6">
    <source>
        <dbReference type="SAM" id="Phobius"/>
    </source>
</evidence>
<evidence type="ECO:0000256" key="1">
    <source>
        <dbReference type="ARBA" id="ARBA00004141"/>
    </source>
</evidence>
<evidence type="ECO:0000256" key="2">
    <source>
        <dbReference type="ARBA" id="ARBA00022692"/>
    </source>
</evidence>
<dbReference type="GO" id="GO:0005886">
    <property type="term" value="C:plasma membrane"/>
    <property type="evidence" value="ECO:0007669"/>
    <property type="project" value="TreeGrafter"/>
</dbReference>
<keyword evidence="3 6" id="KW-1133">Transmembrane helix</keyword>
<dbReference type="InterPro" id="IPR023271">
    <property type="entry name" value="Aquaporin-like"/>
</dbReference>
<evidence type="ECO:0000256" key="3">
    <source>
        <dbReference type="ARBA" id="ARBA00022989"/>
    </source>
</evidence>
<dbReference type="STRING" id="311180.SAMN04488050_102570"/>
<comment type="subcellular location">
    <subcellularLocation>
        <location evidence="1">Membrane</location>
        <topology evidence="1">Multi-pass membrane protein</topology>
    </subcellularLocation>
</comment>
<name>A0A1I6QZQ1_9RHOB</name>
<keyword evidence="8" id="KW-1185">Reference proteome</keyword>
<evidence type="ECO:0000256" key="5">
    <source>
        <dbReference type="SAM" id="MobiDB-lite"/>
    </source>
</evidence>
<dbReference type="Pfam" id="PF01226">
    <property type="entry name" value="Form_Nir_trans"/>
    <property type="match status" value="1"/>
</dbReference>
<gene>
    <name evidence="7" type="ORF">SAMN04488050_102570</name>
</gene>
<dbReference type="AlphaFoldDB" id="A0A1I6QZQ1"/>
<protein>
    <submittedName>
        <fullName evidence="7">Formate/nitrite transporter FocA, FNT family</fullName>
    </submittedName>
</protein>
<accession>A0A1I6QZQ1</accession>
<dbReference type="InterPro" id="IPR000292">
    <property type="entry name" value="For/NO2_transpt"/>
</dbReference>
<feature type="region of interest" description="Disordered" evidence="5">
    <location>
        <begin position="28"/>
        <end position="50"/>
    </location>
</feature>
<dbReference type="PANTHER" id="PTHR30520:SF2">
    <property type="entry name" value="INNER MEMBRANE PROTEIN YFDC"/>
    <property type="match status" value="1"/>
</dbReference>
<feature type="transmembrane region" description="Helical" evidence="6">
    <location>
        <begin position="78"/>
        <end position="97"/>
    </location>
</feature>
<feature type="transmembrane region" description="Helical" evidence="6">
    <location>
        <begin position="109"/>
        <end position="129"/>
    </location>
</feature>
<dbReference type="GO" id="GO:0015499">
    <property type="term" value="F:formate transmembrane transporter activity"/>
    <property type="evidence" value="ECO:0007669"/>
    <property type="project" value="TreeGrafter"/>
</dbReference>
<dbReference type="EMBL" id="FOZW01000002">
    <property type="protein sequence ID" value="SFS57894.1"/>
    <property type="molecule type" value="Genomic_DNA"/>
</dbReference>
<evidence type="ECO:0000313" key="8">
    <source>
        <dbReference type="Proteomes" id="UP000199392"/>
    </source>
</evidence>
<organism evidence="7 8">
    <name type="scientific">Alloyangia pacifica</name>
    <dbReference type="NCBI Taxonomy" id="311180"/>
    <lineage>
        <taxon>Bacteria</taxon>
        <taxon>Pseudomonadati</taxon>
        <taxon>Pseudomonadota</taxon>
        <taxon>Alphaproteobacteria</taxon>
        <taxon>Rhodobacterales</taxon>
        <taxon>Roseobacteraceae</taxon>
        <taxon>Alloyangia</taxon>
    </lineage>
</organism>
<dbReference type="Proteomes" id="UP000199392">
    <property type="component" value="Unassembled WGS sequence"/>
</dbReference>
<feature type="compositionally biased region" description="Polar residues" evidence="5">
    <location>
        <begin position="28"/>
        <end position="40"/>
    </location>
</feature>
<feature type="compositionally biased region" description="Basic and acidic residues" evidence="5">
    <location>
        <begin position="41"/>
        <end position="50"/>
    </location>
</feature>
<dbReference type="PANTHER" id="PTHR30520">
    <property type="entry name" value="FORMATE TRANSPORTER-RELATED"/>
    <property type="match status" value="1"/>
</dbReference>
<proteinExistence type="predicted"/>
<keyword evidence="4 6" id="KW-0472">Membrane</keyword>
<feature type="transmembrane region" description="Helical" evidence="6">
    <location>
        <begin position="159"/>
        <end position="186"/>
    </location>
</feature>
<feature type="transmembrane region" description="Helical" evidence="6">
    <location>
        <begin position="206"/>
        <end position="227"/>
    </location>
</feature>
<reference evidence="8" key="1">
    <citation type="submission" date="2016-10" db="EMBL/GenBank/DDBJ databases">
        <authorList>
            <person name="Varghese N."/>
            <person name="Submissions S."/>
        </authorList>
    </citation>
    <scope>NUCLEOTIDE SEQUENCE [LARGE SCALE GENOMIC DNA]</scope>
    <source>
        <strain evidence="8">DSM 26894</strain>
    </source>
</reference>
<evidence type="ECO:0000256" key="4">
    <source>
        <dbReference type="ARBA" id="ARBA00023136"/>
    </source>
</evidence>